<feature type="non-terminal residue" evidence="1">
    <location>
        <position position="1"/>
    </location>
</feature>
<evidence type="ECO:0000313" key="1">
    <source>
        <dbReference type="EMBL" id="CAL1537040.1"/>
    </source>
</evidence>
<dbReference type="EMBL" id="CAXITT010000246">
    <property type="protein sequence ID" value="CAL1537040.1"/>
    <property type="molecule type" value="Genomic_DNA"/>
</dbReference>
<evidence type="ECO:0000313" key="2">
    <source>
        <dbReference type="Proteomes" id="UP001497497"/>
    </source>
</evidence>
<feature type="non-terminal residue" evidence="1">
    <location>
        <position position="138"/>
    </location>
</feature>
<protein>
    <submittedName>
        <fullName evidence="1">Uncharacterized protein</fullName>
    </submittedName>
</protein>
<proteinExistence type="predicted"/>
<sequence>TNENSTARLKVCVVHNYNHVDVTIYDQKTGNEVKDPRWSHVYKRRTKFVGDVELTLLKAKEEDFKMYLIVLIFTPEKNLTLSLNITLKDRPTLATTFWMPKDFCSELSPRPFFRKVTSGLQLRPNNLTNNETQISIIH</sequence>
<gene>
    <name evidence="1" type="ORF">GSLYS_00010953001</name>
</gene>
<name>A0AAV2HUC2_LYMST</name>
<dbReference type="Proteomes" id="UP001497497">
    <property type="component" value="Unassembled WGS sequence"/>
</dbReference>
<reference evidence="1 2" key="1">
    <citation type="submission" date="2024-04" db="EMBL/GenBank/DDBJ databases">
        <authorList>
            <consortium name="Genoscope - CEA"/>
            <person name="William W."/>
        </authorList>
    </citation>
    <scope>NUCLEOTIDE SEQUENCE [LARGE SCALE GENOMIC DNA]</scope>
</reference>
<comment type="caution">
    <text evidence="1">The sequence shown here is derived from an EMBL/GenBank/DDBJ whole genome shotgun (WGS) entry which is preliminary data.</text>
</comment>
<keyword evidence="2" id="KW-1185">Reference proteome</keyword>
<accession>A0AAV2HUC2</accession>
<organism evidence="1 2">
    <name type="scientific">Lymnaea stagnalis</name>
    <name type="common">Great pond snail</name>
    <name type="synonym">Helix stagnalis</name>
    <dbReference type="NCBI Taxonomy" id="6523"/>
    <lineage>
        <taxon>Eukaryota</taxon>
        <taxon>Metazoa</taxon>
        <taxon>Spiralia</taxon>
        <taxon>Lophotrochozoa</taxon>
        <taxon>Mollusca</taxon>
        <taxon>Gastropoda</taxon>
        <taxon>Heterobranchia</taxon>
        <taxon>Euthyneura</taxon>
        <taxon>Panpulmonata</taxon>
        <taxon>Hygrophila</taxon>
        <taxon>Lymnaeoidea</taxon>
        <taxon>Lymnaeidae</taxon>
        <taxon>Lymnaea</taxon>
    </lineage>
</organism>
<dbReference type="AlphaFoldDB" id="A0AAV2HUC2"/>